<feature type="transmembrane region" description="Helical" evidence="2">
    <location>
        <begin position="220"/>
        <end position="243"/>
    </location>
</feature>
<dbReference type="OrthoDB" id="10032136at2759"/>
<dbReference type="SMART" id="SM00034">
    <property type="entry name" value="CLECT"/>
    <property type="match status" value="1"/>
</dbReference>
<dbReference type="GO" id="GO:0030246">
    <property type="term" value="F:carbohydrate binding"/>
    <property type="evidence" value="ECO:0007669"/>
    <property type="project" value="UniProtKB-KW"/>
</dbReference>
<organism evidence="5 6">
    <name type="scientific">Branchiostoma lanceolatum</name>
    <name type="common">Common lancelet</name>
    <name type="synonym">Amphioxus lanceolatum</name>
    <dbReference type="NCBI Taxonomy" id="7740"/>
    <lineage>
        <taxon>Eukaryota</taxon>
        <taxon>Metazoa</taxon>
        <taxon>Chordata</taxon>
        <taxon>Cephalochordata</taxon>
        <taxon>Leptocardii</taxon>
        <taxon>Amphioxiformes</taxon>
        <taxon>Branchiostomatidae</taxon>
        <taxon>Branchiostoma</taxon>
    </lineage>
</organism>
<protein>
    <submittedName>
        <fullName evidence="5">CLEC3A protein</fullName>
    </submittedName>
</protein>
<keyword evidence="2" id="KW-0472">Membrane</keyword>
<accession>A0A8K0A2I5</accession>
<feature type="chain" id="PRO_5035439753" evidence="3">
    <location>
        <begin position="21"/>
        <end position="245"/>
    </location>
</feature>
<dbReference type="InterPro" id="IPR016187">
    <property type="entry name" value="CTDL_fold"/>
</dbReference>
<evidence type="ECO:0000256" key="3">
    <source>
        <dbReference type="SAM" id="SignalP"/>
    </source>
</evidence>
<dbReference type="PROSITE" id="PS50041">
    <property type="entry name" value="C_TYPE_LECTIN_2"/>
    <property type="match status" value="1"/>
</dbReference>
<dbReference type="SUPFAM" id="SSF56436">
    <property type="entry name" value="C-type lectin-like"/>
    <property type="match status" value="1"/>
</dbReference>
<name>A0A8K0A2I5_BRALA</name>
<dbReference type="PANTHER" id="PTHR22799">
    <property type="entry name" value="TETRANECTIN-RELATED"/>
    <property type="match status" value="1"/>
</dbReference>
<dbReference type="EMBL" id="OV696691">
    <property type="protein sequence ID" value="CAH1268044.1"/>
    <property type="molecule type" value="Genomic_DNA"/>
</dbReference>
<reference evidence="5" key="1">
    <citation type="submission" date="2022-01" db="EMBL/GenBank/DDBJ databases">
        <authorList>
            <person name="Braso-Vives M."/>
        </authorList>
    </citation>
    <scope>NUCLEOTIDE SEQUENCE</scope>
</reference>
<keyword evidence="2" id="KW-1133">Transmembrane helix</keyword>
<keyword evidence="3" id="KW-0732">Signal</keyword>
<sequence>MGNLGLTLTSLMFLWSLCYSLRESGSESLPEASCPHDDSLVLPSGKTYSAADDYRTYSGAQEECRRRGGIVAIPRDEEENRDLVFLKNCVSSGDQFWLGIMVTAGVWKDGRGTALGSFTSWAPWEPDDDIRGYNCSHIVFGDKVGERRDNWADAHCLSHFRYVCEIEDVPHGSLTTAMQNDQTVPLGGMTTEVQPDATMPPGSTTGIAAQKADDDSGARVATIAGSALASTVLAHVVLAYLYMFG</sequence>
<proteinExistence type="predicted"/>
<evidence type="ECO:0000256" key="2">
    <source>
        <dbReference type="SAM" id="Phobius"/>
    </source>
</evidence>
<dbReference type="InterPro" id="IPR001304">
    <property type="entry name" value="C-type_lectin-like"/>
</dbReference>
<dbReference type="PANTHER" id="PTHR22799:SF6">
    <property type="entry name" value="C-TYPE LECTIN DOMAIN FAMILY 4 MEMBER M-LIKE"/>
    <property type="match status" value="1"/>
</dbReference>
<evidence type="ECO:0000259" key="4">
    <source>
        <dbReference type="PROSITE" id="PS50041"/>
    </source>
</evidence>
<feature type="domain" description="C-type lectin" evidence="4">
    <location>
        <begin position="43"/>
        <end position="165"/>
    </location>
</feature>
<dbReference type="Gene3D" id="3.10.100.10">
    <property type="entry name" value="Mannose-Binding Protein A, subunit A"/>
    <property type="match status" value="1"/>
</dbReference>
<gene>
    <name evidence="5" type="primary">CLEC3A</name>
    <name evidence="5" type="ORF">BLAG_LOCUS21140</name>
</gene>
<dbReference type="Pfam" id="PF00059">
    <property type="entry name" value="Lectin_C"/>
    <property type="match status" value="1"/>
</dbReference>
<dbReference type="GO" id="GO:0005615">
    <property type="term" value="C:extracellular space"/>
    <property type="evidence" value="ECO:0007669"/>
    <property type="project" value="TreeGrafter"/>
</dbReference>
<dbReference type="InterPro" id="IPR051663">
    <property type="entry name" value="CLec_Tetranectin-domain"/>
</dbReference>
<dbReference type="AlphaFoldDB" id="A0A8K0A2I5"/>
<evidence type="ECO:0000256" key="1">
    <source>
        <dbReference type="ARBA" id="ARBA00022734"/>
    </source>
</evidence>
<evidence type="ECO:0000313" key="6">
    <source>
        <dbReference type="Proteomes" id="UP000838412"/>
    </source>
</evidence>
<keyword evidence="2" id="KW-0812">Transmembrane</keyword>
<dbReference type="InterPro" id="IPR016186">
    <property type="entry name" value="C-type_lectin-like/link_sf"/>
</dbReference>
<keyword evidence="6" id="KW-1185">Reference proteome</keyword>
<dbReference type="Proteomes" id="UP000838412">
    <property type="component" value="Chromosome 6"/>
</dbReference>
<keyword evidence="1" id="KW-0430">Lectin</keyword>
<evidence type="ECO:0000313" key="5">
    <source>
        <dbReference type="EMBL" id="CAH1268044.1"/>
    </source>
</evidence>
<feature type="signal peptide" evidence="3">
    <location>
        <begin position="1"/>
        <end position="20"/>
    </location>
</feature>